<evidence type="ECO:0000313" key="1">
    <source>
        <dbReference type="EMBL" id="CAF4858561.1"/>
    </source>
</evidence>
<dbReference type="Gene3D" id="3.40.50.1380">
    <property type="entry name" value="Methylglyoxal synthase-like domain"/>
    <property type="match status" value="1"/>
</dbReference>
<feature type="non-terminal residue" evidence="1">
    <location>
        <position position="78"/>
    </location>
</feature>
<protein>
    <submittedName>
        <fullName evidence="1">Uncharacterized protein</fullName>
    </submittedName>
</protein>
<evidence type="ECO:0000313" key="2">
    <source>
        <dbReference type="Proteomes" id="UP000663873"/>
    </source>
</evidence>
<gene>
    <name evidence="1" type="ORF">UJA718_LOCUS43778</name>
</gene>
<sequence>NPIDWKYEETETNSNGYGNGYEYTNGDGDLGAVDNPTQRTIADYLATGSFDLVINIPMRSAGVAHASSFVTQGYRCRR</sequence>
<keyword evidence="2" id="KW-1185">Reference proteome</keyword>
<name>A0A821SNB2_9BILA</name>
<feature type="non-terminal residue" evidence="1">
    <location>
        <position position="1"/>
    </location>
</feature>
<dbReference type="Proteomes" id="UP000663873">
    <property type="component" value="Unassembled WGS sequence"/>
</dbReference>
<reference evidence="1" key="1">
    <citation type="submission" date="2021-02" db="EMBL/GenBank/DDBJ databases">
        <authorList>
            <person name="Nowell W R."/>
        </authorList>
    </citation>
    <scope>NUCLEOTIDE SEQUENCE</scope>
</reference>
<proteinExistence type="predicted"/>
<dbReference type="EMBL" id="CAJOBP010063298">
    <property type="protein sequence ID" value="CAF4858561.1"/>
    <property type="molecule type" value="Genomic_DNA"/>
</dbReference>
<dbReference type="InterPro" id="IPR036914">
    <property type="entry name" value="MGS-like_dom_sf"/>
</dbReference>
<accession>A0A821SNB2</accession>
<dbReference type="AlphaFoldDB" id="A0A821SNB2"/>
<organism evidence="1 2">
    <name type="scientific">Rotaria socialis</name>
    <dbReference type="NCBI Taxonomy" id="392032"/>
    <lineage>
        <taxon>Eukaryota</taxon>
        <taxon>Metazoa</taxon>
        <taxon>Spiralia</taxon>
        <taxon>Gnathifera</taxon>
        <taxon>Rotifera</taxon>
        <taxon>Eurotatoria</taxon>
        <taxon>Bdelloidea</taxon>
        <taxon>Philodinida</taxon>
        <taxon>Philodinidae</taxon>
        <taxon>Rotaria</taxon>
    </lineage>
</organism>
<comment type="caution">
    <text evidence="1">The sequence shown here is derived from an EMBL/GenBank/DDBJ whole genome shotgun (WGS) entry which is preliminary data.</text>
</comment>